<keyword evidence="3" id="KW-0804">Transcription</keyword>
<dbReference type="FunFam" id="1.10.10.60:FF:000141">
    <property type="entry name" value="TetR family transcriptional regulator"/>
    <property type="match status" value="1"/>
</dbReference>
<dbReference type="PANTHER" id="PTHR30055:SF146">
    <property type="entry name" value="HTH-TYPE TRANSCRIPTIONAL DUAL REGULATOR CECR"/>
    <property type="match status" value="1"/>
</dbReference>
<dbReference type="PROSITE" id="PS50977">
    <property type="entry name" value="HTH_TETR_2"/>
    <property type="match status" value="1"/>
</dbReference>
<dbReference type="Pfam" id="PF14246">
    <property type="entry name" value="TetR_C_7"/>
    <property type="match status" value="1"/>
</dbReference>
<evidence type="ECO:0000259" key="6">
    <source>
        <dbReference type="PROSITE" id="PS50977"/>
    </source>
</evidence>
<keyword evidence="1" id="KW-0805">Transcription regulation</keyword>
<comment type="caution">
    <text evidence="7">The sequence shown here is derived from an EMBL/GenBank/DDBJ whole genome shotgun (WGS) entry which is preliminary data.</text>
</comment>
<dbReference type="eggNOG" id="COG1309">
    <property type="taxonomic scope" value="Bacteria"/>
</dbReference>
<evidence type="ECO:0000256" key="4">
    <source>
        <dbReference type="PROSITE-ProRule" id="PRU00335"/>
    </source>
</evidence>
<dbReference type="Pfam" id="PF00440">
    <property type="entry name" value="TetR_N"/>
    <property type="match status" value="1"/>
</dbReference>
<feature type="region of interest" description="Disordered" evidence="5">
    <location>
        <begin position="1"/>
        <end position="21"/>
    </location>
</feature>
<dbReference type="OrthoDB" id="9816431at2"/>
<dbReference type="PANTHER" id="PTHR30055">
    <property type="entry name" value="HTH-TYPE TRANSCRIPTIONAL REGULATOR RUTR"/>
    <property type="match status" value="1"/>
</dbReference>
<name>A0A059FK88_9PROT</name>
<dbReference type="InterPro" id="IPR039536">
    <property type="entry name" value="TetR_C_Proteobacteria"/>
</dbReference>
<evidence type="ECO:0000256" key="1">
    <source>
        <dbReference type="ARBA" id="ARBA00023015"/>
    </source>
</evidence>
<dbReference type="InterPro" id="IPR001647">
    <property type="entry name" value="HTH_TetR"/>
</dbReference>
<keyword evidence="8" id="KW-1185">Reference proteome</keyword>
<dbReference type="RefSeq" id="WP_051597217.1">
    <property type="nucleotide sequence ID" value="NZ_ARYJ01000001.1"/>
</dbReference>
<evidence type="ECO:0000313" key="8">
    <source>
        <dbReference type="Proteomes" id="UP000024816"/>
    </source>
</evidence>
<dbReference type="Gene3D" id="1.10.357.10">
    <property type="entry name" value="Tetracycline Repressor, domain 2"/>
    <property type="match status" value="1"/>
</dbReference>
<feature type="compositionally biased region" description="Low complexity" evidence="5">
    <location>
        <begin position="7"/>
        <end position="18"/>
    </location>
</feature>
<dbReference type="SUPFAM" id="SSF46689">
    <property type="entry name" value="Homeodomain-like"/>
    <property type="match status" value="1"/>
</dbReference>
<dbReference type="EMBL" id="ARYJ01000001">
    <property type="protein sequence ID" value="KCZ91029.1"/>
    <property type="molecule type" value="Genomic_DNA"/>
</dbReference>
<protein>
    <submittedName>
        <fullName evidence="7">TetR family transcriptional regulator</fullName>
    </submittedName>
</protein>
<dbReference type="SUPFAM" id="SSF48498">
    <property type="entry name" value="Tetracyclin repressor-like, C-terminal domain"/>
    <property type="match status" value="1"/>
</dbReference>
<dbReference type="Gene3D" id="1.10.10.60">
    <property type="entry name" value="Homeodomain-like"/>
    <property type="match status" value="1"/>
</dbReference>
<reference evidence="7 8" key="1">
    <citation type="journal article" date="2014" name="Antonie Van Leeuwenhoek">
        <title>Hyphomonas beringensis sp. nov. and Hyphomonas chukchiensis sp. nov., isolated from surface seawater of the Bering Sea and Chukchi Sea.</title>
        <authorList>
            <person name="Li C."/>
            <person name="Lai Q."/>
            <person name="Li G."/>
            <person name="Dong C."/>
            <person name="Wang J."/>
            <person name="Liao Y."/>
            <person name="Shao Z."/>
        </authorList>
    </citation>
    <scope>NUCLEOTIDE SEQUENCE [LARGE SCALE GENOMIC DNA]</scope>
    <source>
        <strain evidence="7 8">VP2</strain>
    </source>
</reference>
<evidence type="ECO:0000256" key="5">
    <source>
        <dbReference type="SAM" id="MobiDB-lite"/>
    </source>
</evidence>
<dbReference type="PRINTS" id="PR00455">
    <property type="entry name" value="HTHTETR"/>
</dbReference>
<dbReference type="GO" id="GO:0003700">
    <property type="term" value="F:DNA-binding transcription factor activity"/>
    <property type="evidence" value="ECO:0007669"/>
    <property type="project" value="TreeGrafter"/>
</dbReference>
<evidence type="ECO:0000313" key="7">
    <source>
        <dbReference type="EMBL" id="KCZ91029.1"/>
    </source>
</evidence>
<sequence length="222" mass="24452">MNRINKPHAATTTAPKAPDGASRAEIRRAAFLEAAQEVFLEQGFEAANMSEIVRRAGGSLATLYAQFGDKEGIFLAMLETRMKEVTATLEVELQAHTPVEEGLRRIGEQFAGKLVQPNSLELYRLIVGMAKKYPDIAETFMKLGPNKVRAGLAAYLQDRAEAGEIPQSDQFETLGSLFLDMVRSPLQSRALLDSKVRPTEDDVRTSVDRAVCMFLHGLAGKR</sequence>
<evidence type="ECO:0000256" key="2">
    <source>
        <dbReference type="ARBA" id="ARBA00023125"/>
    </source>
</evidence>
<accession>A0A059FK88</accession>
<dbReference type="AlphaFoldDB" id="A0A059FK88"/>
<dbReference type="Proteomes" id="UP000024816">
    <property type="component" value="Unassembled WGS sequence"/>
</dbReference>
<keyword evidence="2 4" id="KW-0238">DNA-binding</keyword>
<dbReference type="InterPro" id="IPR009057">
    <property type="entry name" value="Homeodomain-like_sf"/>
</dbReference>
<gene>
    <name evidence="7" type="ORF">HJA_00785</name>
</gene>
<feature type="domain" description="HTH tetR-type" evidence="6">
    <location>
        <begin position="25"/>
        <end position="85"/>
    </location>
</feature>
<dbReference type="InterPro" id="IPR050109">
    <property type="entry name" value="HTH-type_TetR-like_transc_reg"/>
</dbReference>
<feature type="DNA-binding region" description="H-T-H motif" evidence="4">
    <location>
        <begin position="48"/>
        <end position="67"/>
    </location>
</feature>
<dbReference type="PATRIC" id="fig|1280952.3.peg.161"/>
<organism evidence="7 8">
    <name type="scientific">Hyphomonas jannaschiana VP2</name>
    <dbReference type="NCBI Taxonomy" id="1280952"/>
    <lineage>
        <taxon>Bacteria</taxon>
        <taxon>Pseudomonadati</taxon>
        <taxon>Pseudomonadota</taxon>
        <taxon>Alphaproteobacteria</taxon>
        <taxon>Hyphomonadales</taxon>
        <taxon>Hyphomonadaceae</taxon>
        <taxon>Hyphomonas</taxon>
    </lineage>
</organism>
<evidence type="ECO:0000256" key="3">
    <source>
        <dbReference type="ARBA" id="ARBA00023163"/>
    </source>
</evidence>
<dbReference type="InterPro" id="IPR036271">
    <property type="entry name" value="Tet_transcr_reg_TetR-rel_C_sf"/>
</dbReference>
<proteinExistence type="predicted"/>
<dbReference type="GO" id="GO:0000976">
    <property type="term" value="F:transcription cis-regulatory region binding"/>
    <property type="evidence" value="ECO:0007669"/>
    <property type="project" value="TreeGrafter"/>
</dbReference>
<dbReference type="STRING" id="1280952.HJA_00785"/>